<name>A0A183AKW4_9TREM</name>
<evidence type="ECO:0000313" key="4">
    <source>
        <dbReference type="WBParaSite" id="ECPE_0000761501-mRNA-1"/>
    </source>
</evidence>
<feature type="region of interest" description="Disordered" evidence="1">
    <location>
        <begin position="134"/>
        <end position="163"/>
    </location>
</feature>
<evidence type="ECO:0000313" key="3">
    <source>
        <dbReference type="Proteomes" id="UP000272942"/>
    </source>
</evidence>
<feature type="compositionally biased region" description="Basic and acidic residues" evidence="1">
    <location>
        <begin position="59"/>
        <end position="70"/>
    </location>
</feature>
<organism evidence="4">
    <name type="scientific">Echinostoma caproni</name>
    <dbReference type="NCBI Taxonomy" id="27848"/>
    <lineage>
        <taxon>Eukaryota</taxon>
        <taxon>Metazoa</taxon>
        <taxon>Spiralia</taxon>
        <taxon>Lophotrochozoa</taxon>
        <taxon>Platyhelminthes</taxon>
        <taxon>Trematoda</taxon>
        <taxon>Digenea</taxon>
        <taxon>Plagiorchiida</taxon>
        <taxon>Echinostomata</taxon>
        <taxon>Echinostomatoidea</taxon>
        <taxon>Echinostomatidae</taxon>
        <taxon>Echinostoma</taxon>
    </lineage>
</organism>
<dbReference type="AlphaFoldDB" id="A0A183AKW4"/>
<dbReference type="Proteomes" id="UP000272942">
    <property type="component" value="Unassembled WGS sequence"/>
</dbReference>
<reference evidence="4" key="1">
    <citation type="submission" date="2016-06" db="UniProtKB">
        <authorList>
            <consortium name="WormBaseParasite"/>
        </authorList>
    </citation>
    <scope>IDENTIFICATION</scope>
</reference>
<dbReference type="WBParaSite" id="ECPE_0000761501-mRNA-1">
    <property type="protein sequence ID" value="ECPE_0000761501-mRNA-1"/>
    <property type="gene ID" value="ECPE_0000761501"/>
</dbReference>
<proteinExistence type="predicted"/>
<feature type="region of interest" description="Disordered" evidence="1">
    <location>
        <begin position="37"/>
        <end position="98"/>
    </location>
</feature>
<feature type="compositionally biased region" description="Acidic residues" evidence="1">
    <location>
        <begin position="143"/>
        <end position="154"/>
    </location>
</feature>
<dbReference type="EMBL" id="UZAN01044824">
    <property type="protein sequence ID" value="VDP81544.1"/>
    <property type="molecule type" value="Genomic_DNA"/>
</dbReference>
<evidence type="ECO:0000256" key="1">
    <source>
        <dbReference type="SAM" id="MobiDB-lite"/>
    </source>
</evidence>
<sequence length="163" mass="17764">MVVGLEFGGCTLAGREEEETRLDVKCGDCERAPLTGECAASIGRGGDGGESDDACGGGRAKEDRLHKSTDSNDAQDSADVGEAAIAQRGRRIDGREEFEEEMCADREEGGGERLDDLLDRFELSAVDEFDRLRDERGDRLEEERIEGEEGDDEDGVRINGDME</sequence>
<accession>A0A183AKW4</accession>
<gene>
    <name evidence="2" type="ORF">ECPE_LOCUS7599</name>
</gene>
<reference evidence="2 3" key="2">
    <citation type="submission" date="2018-11" db="EMBL/GenBank/DDBJ databases">
        <authorList>
            <consortium name="Pathogen Informatics"/>
        </authorList>
    </citation>
    <scope>NUCLEOTIDE SEQUENCE [LARGE SCALE GENOMIC DNA]</scope>
    <source>
        <strain evidence="2 3">Egypt</strain>
    </source>
</reference>
<evidence type="ECO:0000313" key="2">
    <source>
        <dbReference type="EMBL" id="VDP81544.1"/>
    </source>
</evidence>
<protein>
    <submittedName>
        <fullName evidence="2 4">Uncharacterized protein</fullName>
    </submittedName>
</protein>
<keyword evidence="3" id="KW-1185">Reference proteome</keyword>